<protein>
    <submittedName>
        <fullName evidence="2">Uncharacterized protein</fullName>
    </submittedName>
</protein>
<sequence length="123" mass="14304">MDQNLNDTKRLFVKLKVSEPSRIILKKTVASPKREKDATRSEHIKEQPSHPVVKVEEEEQEKDSKSTEVEKSEGESSMDRNLNDTKRLFVKLKVSEPSRIIIKKTVVAPERKKDARRTEHIKE</sequence>
<feature type="region of interest" description="Disordered" evidence="1">
    <location>
        <begin position="27"/>
        <end position="85"/>
    </location>
</feature>
<dbReference type="EMBL" id="BGPR01058554">
    <property type="protein sequence ID" value="GBO34713.1"/>
    <property type="molecule type" value="Genomic_DNA"/>
</dbReference>
<keyword evidence="3" id="KW-1185">Reference proteome</keyword>
<organism evidence="2 3">
    <name type="scientific">Araneus ventricosus</name>
    <name type="common">Orbweaver spider</name>
    <name type="synonym">Epeira ventricosa</name>
    <dbReference type="NCBI Taxonomy" id="182803"/>
    <lineage>
        <taxon>Eukaryota</taxon>
        <taxon>Metazoa</taxon>
        <taxon>Ecdysozoa</taxon>
        <taxon>Arthropoda</taxon>
        <taxon>Chelicerata</taxon>
        <taxon>Arachnida</taxon>
        <taxon>Araneae</taxon>
        <taxon>Araneomorphae</taxon>
        <taxon>Entelegynae</taxon>
        <taxon>Araneoidea</taxon>
        <taxon>Araneidae</taxon>
        <taxon>Araneus</taxon>
    </lineage>
</organism>
<evidence type="ECO:0000313" key="2">
    <source>
        <dbReference type="EMBL" id="GBO34713.1"/>
    </source>
</evidence>
<evidence type="ECO:0000313" key="3">
    <source>
        <dbReference type="Proteomes" id="UP000499080"/>
    </source>
</evidence>
<reference evidence="2 3" key="1">
    <citation type="journal article" date="2019" name="Sci. Rep.">
        <title>Orb-weaving spider Araneus ventricosus genome elucidates the spidroin gene catalogue.</title>
        <authorList>
            <person name="Kono N."/>
            <person name="Nakamura H."/>
            <person name="Ohtoshi R."/>
            <person name="Moran D.A.P."/>
            <person name="Shinohara A."/>
            <person name="Yoshida Y."/>
            <person name="Fujiwara M."/>
            <person name="Mori M."/>
            <person name="Tomita M."/>
            <person name="Arakawa K."/>
        </authorList>
    </citation>
    <scope>NUCLEOTIDE SEQUENCE [LARGE SCALE GENOMIC DNA]</scope>
</reference>
<feature type="compositionally biased region" description="Basic and acidic residues" evidence="1">
    <location>
        <begin position="62"/>
        <end position="85"/>
    </location>
</feature>
<gene>
    <name evidence="2" type="ORF">AVEN_187202_1</name>
</gene>
<feature type="compositionally biased region" description="Basic and acidic residues" evidence="1">
    <location>
        <begin position="32"/>
        <end position="48"/>
    </location>
</feature>
<evidence type="ECO:0000256" key="1">
    <source>
        <dbReference type="SAM" id="MobiDB-lite"/>
    </source>
</evidence>
<dbReference type="AlphaFoldDB" id="A0A4Y2WAP7"/>
<proteinExistence type="predicted"/>
<dbReference type="Proteomes" id="UP000499080">
    <property type="component" value="Unassembled WGS sequence"/>
</dbReference>
<name>A0A4Y2WAP7_ARAVE</name>
<comment type="caution">
    <text evidence="2">The sequence shown here is derived from an EMBL/GenBank/DDBJ whole genome shotgun (WGS) entry which is preliminary data.</text>
</comment>
<accession>A0A4Y2WAP7</accession>